<protein>
    <submittedName>
        <fullName evidence="1">Uncharacterized protein</fullName>
    </submittedName>
</protein>
<reference evidence="2" key="1">
    <citation type="journal article" date="2023" name="Nat. Plants">
        <title>Single-cell RNA sequencing provides a high-resolution roadmap for understanding the multicellular compartmentation of specialized metabolism.</title>
        <authorList>
            <person name="Sun S."/>
            <person name="Shen X."/>
            <person name="Li Y."/>
            <person name="Li Y."/>
            <person name="Wang S."/>
            <person name="Li R."/>
            <person name="Zhang H."/>
            <person name="Shen G."/>
            <person name="Guo B."/>
            <person name="Wei J."/>
            <person name="Xu J."/>
            <person name="St-Pierre B."/>
            <person name="Chen S."/>
            <person name="Sun C."/>
        </authorList>
    </citation>
    <scope>NUCLEOTIDE SEQUENCE [LARGE SCALE GENOMIC DNA]</scope>
</reference>
<evidence type="ECO:0000313" key="1">
    <source>
        <dbReference type="EMBL" id="KAI5683019.1"/>
    </source>
</evidence>
<comment type="caution">
    <text evidence="1">The sequence shown here is derived from an EMBL/GenBank/DDBJ whole genome shotgun (WGS) entry which is preliminary data.</text>
</comment>
<proteinExistence type="predicted"/>
<name>A0ACC0CDR1_CATRO</name>
<dbReference type="EMBL" id="CM044701">
    <property type="protein sequence ID" value="KAI5683019.1"/>
    <property type="molecule type" value="Genomic_DNA"/>
</dbReference>
<organism evidence="1 2">
    <name type="scientific">Catharanthus roseus</name>
    <name type="common">Madagascar periwinkle</name>
    <name type="synonym">Vinca rosea</name>
    <dbReference type="NCBI Taxonomy" id="4058"/>
    <lineage>
        <taxon>Eukaryota</taxon>
        <taxon>Viridiplantae</taxon>
        <taxon>Streptophyta</taxon>
        <taxon>Embryophyta</taxon>
        <taxon>Tracheophyta</taxon>
        <taxon>Spermatophyta</taxon>
        <taxon>Magnoliopsida</taxon>
        <taxon>eudicotyledons</taxon>
        <taxon>Gunneridae</taxon>
        <taxon>Pentapetalae</taxon>
        <taxon>asterids</taxon>
        <taxon>lamiids</taxon>
        <taxon>Gentianales</taxon>
        <taxon>Apocynaceae</taxon>
        <taxon>Rauvolfioideae</taxon>
        <taxon>Vinceae</taxon>
        <taxon>Catharanthinae</taxon>
        <taxon>Catharanthus</taxon>
    </lineage>
</organism>
<sequence>MEIFQAQITRLMARMIEREDKWMVALFKKNLRDPTWNALEVKNEDQRSTKTFLISIVQERKPKKQEWRTWKVFVQKAQEDPTIDGKVRPTIPARSLFKGKPSQQRLLPTVNRAYRRRVDEYQFNTANYASCVLGVEDNGRNMEKELGNFLEDLPINPSLNPSLMWHEVSFVELELFLESYLSHFVHDDSFFDAKVGGFLEFNCASFVIFHEDFKEKLCGCSQELVFCKEITSFVLSQNWKGSMCHYFLLVSKGKSYGKGSFERKSAMSFLAASECDPYACQNCSISCNDGTLCTPFKKGDMYECMNMMFLSKQEQRVILGSSYLSGCGEIFKNSIAKHEYLGECTSEQMIHREANKHGNIYDYENSSCLFNFNICFLLDLSRQSLSFYFLLELQDIFGNIKSLLEISSFPFFT</sequence>
<keyword evidence="2" id="KW-1185">Reference proteome</keyword>
<gene>
    <name evidence="1" type="ORF">M9H77_04247</name>
</gene>
<accession>A0ACC0CDR1</accession>
<dbReference type="Proteomes" id="UP001060085">
    <property type="component" value="Linkage Group LG01"/>
</dbReference>
<evidence type="ECO:0000313" key="2">
    <source>
        <dbReference type="Proteomes" id="UP001060085"/>
    </source>
</evidence>